<reference evidence="2 3" key="1">
    <citation type="journal article" date="2012" name="Nat. Biotechnol.">
        <title>Draft genome sequence of pigeonpea (Cajanus cajan), an orphan legume crop of resource-poor farmers.</title>
        <authorList>
            <person name="Varshney R.K."/>
            <person name="Chen W."/>
            <person name="Li Y."/>
            <person name="Bharti A.K."/>
            <person name="Saxena R.K."/>
            <person name="Schlueter J.A."/>
            <person name="Donoghue M.T."/>
            <person name="Azam S."/>
            <person name="Fan G."/>
            <person name="Whaley A.M."/>
            <person name="Farmer A.D."/>
            <person name="Sheridan J."/>
            <person name="Iwata A."/>
            <person name="Tuteja R."/>
            <person name="Penmetsa R.V."/>
            <person name="Wu W."/>
            <person name="Upadhyaya H.D."/>
            <person name="Yang S.P."/>
            <person name="Shah T."/>
            <person name="Saxena K.B."/>
            <person name="Michael T."/>
            <person name="McCombie W.R."/>
            <person name="Yang B."/>
            <person name="Zhang G."/>
            <person name="Yang H."/>
            <person name="Wang J."/>
            <person name="Spillane C."/>
            <person name="Cook D.R."/>
            <person name="May G.D."/>
            <person name="Xu X."/>
            <person name="Jackson S.A."/>
        </authorList>
    </citation>
    <scope>NUCLEOTIDE SEQUENCE [LARGE SCALE GENOMIC DNA]</scope>
    <source>
        <strain evidence="3">cv. Asha</strain>
    </source>
</reference>
<keyword evidence="1" id="KW-0812">Transmembrane</keyword>
<dbReference type="EMBL" id="CM003604">
    <property type="protein sequence ID" value="KYP73468.1"/>
    <property type="molecule type" value="Genomic_DNA"/>
</dbReference>
<dbReference type="Gramene" id="C.cajan_05944.t">
    <property type="protein sequence ID" value="C.cajan_05944.t.cds1"/>
    <property type="gene ID" value="C.cajan_05944"/>
</dbReference>
<keyword evidence="1" id="KW-0472">Membrane</keyword>
<accession>A0A151U2L0</accession>
<dbReference type="PANTHER" id="PTHR34125">
    <property type="entry name" value="OS01G0762900 PROTEIN"/>
    <property type="match status" value="1"/>
</dbReference>
<sequence>MEIVEKVVKLRYHILGALVLCLTLISLLVMASSPRLMSLFTYFWPLFLSTALVLALVIFFAKTPPFSPTDASSFHNAAQGLLDYVAGHHDPPFDARHKSD</sequence>
<evidence type="ECO:0000313" key="3">
    <source>
        <dbReference type="Proteomes" id="UP000075243"/>
    </source>
</evidence>
<keyword evidence="3" id="KW-1185">Reference proteome</keyword>
<dbReference type="AlphaFoldDB" id="A0A151U2L0"/>
<evidence type="ECO:0000313" key="2">
    <source>
        <dbReference type="EMBL" id="KYP73468.1"/>
    </source>
</evidence>
<feature type="transmembrane region" description="Helical" evidence="1">
    <location>
        <begin position="12"/>
        <end position="30"/>
    </location>
</feature>
<name>A0A151U2L0_CAJCA</name>
<proteinExistence type="predicted"/>
<dbReference type="OMA" id="KFRYHFL"/>
<protein>
    <recommendedName>
        <fullName evidence="4">Transmembrane protein</fullName>
    </recommendedName>
</protein>
<keyword evidence="1" id="KW-1133">Transmembrane helix</keyword>
<organism evidence="2 3">
    <name type="scientific">Cajanus cajan</name>
    <name type="common">Pigeon pea</name>
    <name type="synonym">Cajanus indicus</name>
    <dbReference type="NCBI Taxonomy" id="3821"/>
    <lineage>
        <taxon>Eukaryota</taxon>
        <taxon>Viridiplantae</taxon>
        <taxon>Streptophyta</taxon>
        <taxon>Embryophyta</taxon>
        <taxon>Tracheophyta</taxon>
        <taxon>Spermatophyta</taxon>
        <taxon>Magnoliopsida</taxon>
        <taxon>eudicotyledons</taxon>
        <taxon>Gunneridae</taxon>
        <taxon>Pentapetalae</taxon>
        <taxon>rosids</taxon>
        <taxon>fabids</taxon>
        <taxon>Fabales</taxon>
        <taxon>Fabaceae</taxon>
        <taxon>Papilionoideae</taxon>
        <taxon>50 kb inversion clade</taxon>
        <taxon>NPAAA clade</taxon>
        <taxon>indigoferoid/millettioid clade</taxon>
        <taxon>Phaseoleae</taxon>
        <taxon>Cajanus</taxon>
    </lineage>
</organism>
<dbReference type="Proteomes" id="UP000075243">
    <property type="component" value="Chromosome 2"/>
</dbReference>
<dbReference type="PANTHER" id="PTHR34125:SF2">
    <property type="entry name" value="TRANSMEMBRANE PROTEIN"/>
    <property type="match status" value="1"/>
</dbReference>
<evidence type="ECO:0008006" key="4">
    <source>
        <dbReference type="Google" id="ProtNLM"/>
    </source>
</evidence>
<gene>
    <name evidence="2" type="ORF">KK1_006093</name>
</gene>
<evidence type="ECO:0000256" key="1">
    <source>
        <dbReference type="SAM" id="Phobius"/>
    </source>
</evidence>
<feature type="transmembrane region" description="Helical" evidence="1">
    <location>
        <begin position="42"/>
        <end position="61"/>
    </location>
</feature>